<feature type="domain" description="EAL" evidence="1">
    <location>
        <begin position="1"/>
        <end position="76"/>
    </location>
</feature>
<dbReference type="EC" id="3.1.4.-" evidence="2"/>
<protein>
    <submittedName>
        <fullName evidence="2">Putative signal transduction protein</fullName>
        <ecNumber evidence="2">3.1.4.-</ecNumber>
    </submittedName>
</protein>
<dbReference type="InterPro" id="IPR035919">
    <property type="entry name" value="EAL_sf"/>
</dbReference>
<dbReference type="InterPro" id="IPR050706">
    <property type="entry name" value="Cyclic-di-GMP_PDE-like"/>
</dbReference>
<dbReference type="GO" id="GO:0071111">
    <property type="term" value="F:cyclic-guanylate-specific phosphodiesterase activity"/>
    <property type="evidence" value="ECO:0007669"/>
    <property type="project" value="InterPro"/>
</dbReference>
<reference evidence="2 3" key="1">
    <citation type="submission" date="2018-06" db="EMBL/GenBank/DDBJ databases">
        <authorList>
            <consortium name="Pathogen Informatics"/>
            <person name="Doyle S."/>
        </authorList>
    </citation>
    <scope>NUCLEOTIDE SEQUENCE [LARGE SCALE GENOMIC DNA]</scope>
    <source>
        <strain evidence="2 3">NCTC11126</strain>
    </source>
</reference>
<dbReference type="AlphaFoldDB" id="A0A2X1KDB5"/>
<evidence type="ECO:0000313" key="3">
    <source>
        <dbReference type="Proteomes" id="UP000250561"/>
    </source>
</evidence>
<gene>
    <name evidence="2" type="primary">yahA_2</name>
    <name evidence="2" type="ORF">NCTC11126_05718</name>
</gene>
<organism evidence="2 3">
    <name type="scientific">Escherichia coli</name>
    <dbReference type="NCBI Taxonomy" id="562"/>
    <lineage>
        <taxon>Bacteria</taxon>
        <taxon>Pseudomonadati</taxon>
        <taxon>Pseudomonadota</taxon>
        <taxon>Gammaproteobacteria</taxon>
        <taxon>Enterobacterales</taxon>
        <taxon>Enterobacteriaceae</taxon>
        <taxon>Escherichia</taxon>
    </lineage>
</organism>
<dbReference type="PANTHER" id="PTHR33121">
    <property type="entry name" value="CYCLIC DI-GMP PHOSPHODIESTERASE PDEF"/>
    <property type="match status" value="1"/>
</dbReference>
<accession>A0A2X1KDB5</accession>
<proteinExistence type="predicted"/>
<sequence length="76" mass="8373">MAAGFEKECLNLVNKLGNDKIKLVLELTERNPIPVTPEARAIFDSLHQHNITFALDDFGTGLCDLSLLAGVPGRFY</sequence>
<dbReference type="EMBL" id="UARS01000018">
    <property type="protein sequence ID" value="SPW57828.1"/>
    <property type="molecule type" value="Genomic_DNA"/>
</dbReference>
<dbReference type="Gene3D" id="3.20.20.450">
    <property type="entry name" value="EAL domain"/>
    <property type="match status" value="1"/>
</dbReference>
<keyword evidence="2" id="KW-0378">Hydrolase</keyword>
<name>A0A2X1KDB5_ECOLX</name>
<dbReference type="InterPro" id="IPR001633">
    <property type="entry name" value="EAL_dom"/>
</dbReference>
<evidence type="ECO:0000259" key="1">
    <source>
        <dbReference type="PROSITE" id="PS50883"/>
    </source>
</evidence>
<evidence type="ECO:0000313" key="2">
    <source>
        <dbReference type="EMBL" id="SPW57828.1"/>
    </source>
</evidence>
<dbReference type="PROSITE" id="PS50883">
    <property type="entry name" value="EAL"/>
    <property type="match status" value="1"/>
</dbReference>
<dbReference type="SUPFAM" id="SSF141868">
    <property type="entry name" value="EAL domain-like"/>
    <property type="match status" value="1"/>
</dbReference>
<dbReference type="Pfam" id="PF00563">
    <property type="entry name" value="EAL"/>
    <property type="match status" value="1"/>
</dbReference>
<dbReference type="Proteomes" id="UP000250561">
    <property type="component" value="Unassembled WGS sequence"/>
</dbReference>
<dbReference type="PANTHER" id="PTHR33121:SF80">
    <property type="entry name" value="CYCLIC DI-GMP PHOSPHODIESTERASE PDEL"/>
    <property type="match status" value="1"/>
</dbReference>